<keyword evidence="1" id="KW-0812">Transmembrane</keyword>
<gene>
    <name evidence="2" type="ORF">DERYTH_LOCUS23562</name>
</gene>
<feature type="non-terminal residue" evidence="2">
    <location>
        <position position="1"/>
    </location>
</feature>
<comment type="caution">
    <text evidence="2">The sequence shown here is derived from an EMBL/GenBank/DDBJ whole genome shotgun (WGS) entry which is preliminary data.</text>
</comment>
<sequence>ASVLGSIFSNILLVLGSCFLASGITILKEKWLKQEFSSTAAQASSSIMTLACIALVVPATFILAIDGNSNSTISNSALNTIDSRVLHLSYGTSIV</sequence>
<dbReference type="Proteomes" id="UP000789405">
    <property type="component" value="Unassembled WGS sequence"/>
</dbReference>
<proteinExistence type="predicted"/>
<keyword evidence="1" id="KW-1133">Transmembrane helix</keyword>
<protein>
    <submittedName>
        <fullName evidence="2">9871_t:CDS:1</fullName>
    </submittedName>
</protein>
<dbReference type="EMBL" id="CAJVPY010036377">
    <property type="protein sequence ID" value="CAG8801927.1"/>
    <property type="molecule type" value="Genomic_DNA"/>
</dbReference>
<keyword evidence="1" id="KW-0472">Membrane</keyword>
<dbReference type="AlphaFoldDB" id="A0A9N9PBS6"/>
<reference evidence="2" key="1">
    <citation type="submission" date="2021-06" db="EMBL/GenBank/DDBJ databases">
        <authorList>
            <person name="Kallberg Y."/>
            <person name="Tangrot J."/>
            <person name="Rosling A."/>
        </authorList>
    </citation>
    <scope>NUCLEOTIDE SEQUENCE</scope>
    <source>
        <strain evidence="2">MA453B</strain>
    </source>
</reference>
<evidence type="ECO:0000313" key="2">
    <source>
        <dbReference type="EMBL" id="CAG8801927.1"/>
    </source>
</evidence>
<name>A0A9N9PBS6_9GLOM</name>
<dbReference type="OrthoDB" id="1699231at2759"/>
<feature type="transmembrane region" description="Helical" evidence="1">
    <location>
        <begin position="47"/>
        <end position="65"/>
    </location>
</feature>
<feature type="transmembrane region" description="Helical" evidence="1">
    <location>
        <begin position="6"/>
        <end position="27"/>
    </location>
</feature>
<accession>A0A9N9PBS6</accession>
<evidence type="ECO:0000256" key="1">
    <source>
        <dbReference type="SAM" id="Phobius"/>
    </source>
</evidence>
<keyword evidence="3" id="KW-1185">Reference proteome</keyword>
<organism evidence="2 3">
    <name type="scientific">Dentiscutata erythropus</name>
    <dbReference type="NCBI Taxonomy" id="1348616"/>
    <lineage>
        <taxon>Eukaryota</taxon>
        <taxon>Fungi</taxon>
        <taxon>Fungi incertae sedis</taxon>
        <taxon>Mucoromycota</taxon>
        <taxon>Glomeromycotina</taxon>
        <taxon>Glomeromycetes</taxon>
        <taxon>Diversisporales</taxon>
        <taxon>Gigasporaceae</taxon>
        <taxon>Dentiscutata</taxon>
    </lineage>
</organism>
<evidence type="ECO:0000313" key="3">
    <source>
        <dbReference type="Proteomes" id="UP000789405"/>
    </source>
</evidence>
<feature type="non-terminal residue" evidence="2">
    <location>
        <position position="95"/>
    </location>
</feature>